<comment type="caution">
    <text evidence="4">The sequence shown here is derived from an EMBL/GenBank/DDBJ whole genome shotgun (WGS) entry which is preliminary data.</text>
</comment>
<dbReference type="CDD" id="cd05233">
    <property type="entry name" value="SDR_c"/>
    <property type="match status" value="1"/>
</dbReference>
<dbReference type="PROSITE" id="PS00061">
    <property type="entry name" value="ADH_SHORT"/>
    <property type="match status" value="1"/>
</dbReference>
<dbReference type="AlphaFoldDB" id="A0A845BEL4"/>
<keyword evidence="5" id="KW-1185">Reference proteome</keyword>
<dbReference type="InterPro" id="IPR036291">
    <property type="entry name" value="NAD(P)-bd_dom_sf"/>
</dbReference>
<name>A0A845BEL4_9PROT</name>
<dbReference type="Proteomes" id="UP000460715">
    <property type="component" value="Unassembled WGS sequence"/>
</dbReference>
<sequence>MEQILEEERSMNKVAVVTGAGSGVGRAAALALLGGGWKVALAGRRADALEATIAAAGENGANCLAVPADVSDAASVAALFAAVKEKWGRCDLLFNNAGRGSPAVDFDEITHEDWFGVVAANLNGAFLCAQEAYRMMKRQDPQGGRIINNGSISAYAPRPGSAPYTATKHAISGLTKSLSLDGRKWNIACGQLDIGNAATEMTQRMTQGVPQANGTTMVEPRMDARHVGEAVLHMASLPLDANIQSMTIMATKMPFVGRG</sequence>
<keyword evidence="2" id="KW-0560">Oxidoreductase</keyword>
<organism evidence="4 5">
    <name type="scientific">Teichococcus coralli</name>
    <dbReference type="NCBI Taxonomy" id="2545983"/>
    <lineage>
        <taxon>Bacteria</taxon>
        <taxon>Pseudomonadati</taxon>
        <taxon>Pseudomonadota</taxon>
        <taxon>Alphaproteobacteria</taxon>
        <taxon>Acetobacterales</taxon>
        <taxon>Roseomonadaceae</taxon>
        <taxon>Roseomonas</taxon>
    </lineage>
</organism>
<accession>A0A845BEL4</accession>
<evidence type="ECO:0000256" key="2">
    <source>
        <dbReference type="ARBA" id="ARBA00023002"/>
    </source>
</evidence>
<dbReference type="PRINTS" id="PR00080">
    <property type="entry name" value="SDRFAMILY"/>
</dbReference>
<evidence type="ECO:0000313" key="5">
    <source>
        <dbReference type="Proteomes" id="UP000460715"/>
    </source>
</evidence>
<reference evidence="4 5" key="1">
    <citation type="submission" date="2019-03" db="EMBL/GenBank/DDBJ databases">
        <title>Roseomonas sp. a novel Roseomonas species isolated from Sea whip Gorgonian.</title>
        <authorList>
            <person name="Li F."/>
            <person name="Pan X."/>
            <person name="Huang S."/>
            <person name="Li Z."/>
            <person name="Meng B."/>
        </authorList>
    </citation>
    <scope>NUCLEOTIDE SEQUENCE [LARGE SCALE GENOMIC DNA]</scope>
    <source>
        <strain evidence="4 5">M0104</strain>
    </source>
</reference>
<dbReference type="GO" id="GO:0016491">
    <property type="term" value="F:oxidoreductase activity"/>
    <property type="evidence" value="ECO:0007669"/>
    <property type="project" value="UniProtKB-KW"/>
</dbReference>
<dbReference type="PRINTS" id="PR00081">
    <property type="entry name" value="GDHRDH"/>
</dbReference>
<dbReference type="InterPro" id="IPR002347">
    <property type="entry name" value="SDR_fam"/>
</dbReference>
<dbReference type="SUPFAM" id="SSF51735">
    <property type="entry name" value="NAD(P)-binding Rossmann-fold domains"/>
    <property type="match status" value="1"/>
</dbReference>
<evidence type="ECO:0000313" key="4">
    <source>
        <dbReference type="EMBL" id="MXP61929.1"/>
    </source>
</evidence>
<dbReference type="EMBL" id="SNVJ01000001">
    <property type="protein sequence ID" value="MXP61929.1"/>
    <property type="molecule type" value="Genomic_DNA"/>
</dbReference>
<gene>
    <name evidence="4" type="ORF">E0493_01015</name>
</gene>
<dbReference type="Pfam" id="PF00106">
    <property type="entry name" value="adh_short"/>
    <property type="match status" value="1"/>
</dbReference>
<dbReference type="OrthoDB" id="658698at2"/>
<dbReference type="PANTHER" id="PTHR43669">
    <property type="entry name" value="5-KETO-D-GLUCONATE 5-REDUCTASE"/>
    <property type="match status" value="1"/>
</dbReference>
<proteinExistence type="inferred from homology"/>
<dbReference type="FunFam" id="3.40.50.720:FF:000084">
    <property type="entry name" value="Short-chain dehydrogenase reductase"/>
    <property type="match status" value="1"/>
</dbReference>
<dbReference type="Gene3D" id="3.40.50.720">
    <property type="entry name" value="NAD(P)-binding Rossmann-like Domain"/>
    <property type="match status" value="1"/>
</dbReference>
<evidence type="ECO:0000256" key="3">
    <source>
        <dbReference type="RuleBase" id="RU000363"/>
    </source>
</evidence>
<dbReference type="PANTHER" id="PTHR43669:SF12">
    <property type="entry name" value="BLR5618 PROTEIN"/>
    <property type="match status" value="1"/>
</dbReference>
<comment type="similarity">
    <text evidence="1 3">Belongs to the short-chain dehydrogenases/reductases (SDR) family.</text>
</comment>
<protein>
    <submittedName>
        <fullName evidence="4">SDR family oxidoreductase</fullName>
    </submittedName>
</protein>
<evidence type="ECO:0000256" key="1">
    <source>
        <dbReference type="ARBA" id="ARBA00006484"/>
    </source>
</evidence>
<dbReference type="InterPro" id="IPR020904">
    <property type="entry name" value="Sc_DH/Rdtase_CS"/>
</dbReference>